<dbReference type="GO" id="GO:0000271">
    <property type="term" value="P:polysaccharide biosynthetic process"/>
    <property type="evidence" value="ECO:0007669"/>
    <property type="project" value="TreeGrafter"/>
</dbReference>
<dbReference type="InterPro" id="IPR000653">
    <property type="entry name" value="DegT/StrS_aminotransferase"/>
</dbReference>
<accession>A0A382T441</accession>
<protein>
    <recommendedName>
        <fullName evidence="3">Aminotransferase class I/classII domain-containing protein</fullName>
    </recommendedName>
</protein>
<dbReference type="PANTHER" id="PTHR30244">
    <property type="entry name" value="TRANSAMINASE"/>
    <property type="match status" value="1"/>
</dbReference>
<proteinExistence type="predicted"/>
<dbReference type="Gene3D" id="3.40.640.10">
    <property type="entry name" value="Type I PLP-dependent aspartate aminotransferase-like (Major domain)"/>
    <property type="match status" value="1"/>
</dbReference>
<dbReference type="GO" id="GO:0008483">
    <property type="term" value="F:transaminase activity"/>
    <property type="evidence" value="ECO:0007669"/>
    <property type="project" value="TreeGrafter"/>
</dbReference>
<dbReference type="PANTHER" id="PTHR30244:SF36">
    <property type="entry name" value="3-OXO-GLUCOSE-6-PHOSPHATE:GLUTAMATE AMINOTRANSFERASE"/>
    <property type="match status" value="1"/>
</dbReference>
<dbReference type="InterPro" id="IPR015421">
    <property type="entry name" value="PyrdxlP-dep_Trfase_major"/>
</dbReference>
<organism evidence="2">
    <name type="scientific">marine metagenome</name>
    <dbReference type="NCBI Taxonomy" id="408172"/>
    <lineage>
        <taxon>unclassified sequences</taxon>
        <taxon>metagenomes</taxon>
        <taxon>ecological metagenomes</taxon>
    </lineage>
</organism>
<dbReference type="EMBL" id="UINC01133685">
    <property type="protein sequence ID" value="SVD16763.1"/>
    <property type="molecule type" value="Genomic_DNA"/>
</dbReference>
<evidence type="ECO:0000256" key="1">
    <source>
        <dbReference type="ARBA" id="ARBA00022898"/>
    </source>
</evidence>
<sequence length="209" mass="22677">MRIPFVNPGLQYKGLRKEILKRFDEISLTGNYVLGKELEQFERNFADFCGTSFAIGVGNGSDALSFSLLALGIGDGDEVITVPNSFVACVWTIVNVGAKPVFVDVQKDFNIDPSLIEKAITSKTKAIMPVHLTGRVADMEAIQKIATKYNLSVIEDAAQAVGASYKDKKSGSFGDTGCFSMHPLKNLHVHGDGGVLTTSNELLYEKIIK</sequence>
<dbReference type="InterPro" id="IPR015424">
    <property type="entry name" value="PyrdxlP-dep_Trfase"/>
</dbReference>
<dbReference type="AlphaFoldDB" id="A0A382T441"/>
<name>A0A382T441_9ZZZZ</name>
<evidence type="ECO:0000313" key="2">
    <source>
        <dbReference type="EMBL" id="SVD16763.1"/>
    </source>
</evidence>
<keyword evidence="1" id="KW-0663">Pyridoxal phosphate</keyword>
<dbReference type="SUPFAM" id="SSF53383">
    <property type="entry name" value="PLP-dependent transferases"/>
    <property type="match status" value="1"/>
</dbReference>
<dbReference type="GO" id="GO:0030170">
    <property type="term" value="F:pyridoxal phosphate binding"/>
    <property type="evidence" value="ECO:0007669"/>
    <property type="project" value="TreeGrafter"/>
</dbReference>
<evidence type="ECO:0008006" key="3">
    <source>
        <dbReference type="Google" id="ProtNLM"/>
    </source>
</evidence>
<reference evidence="2" key="1">
    <citation type="submission" date="2018-05" db="EMBL/GenBank/DDBJ databases">
        <authorList>
            <person name="Lanie J.A."/>
            <person name="Ng W.-L."/>
            <person name="Kazmierczak K.M."/>
            <person name="Andrzejewski T.M."/>
            <person name="Davidsen T.M."/>
            <person name="Wayne K.J."/>
            <person name="Tettelin H."/>
            <person name="Glass J.I."/>
            <person name="Rusch D."/>
            <person name="Podicherti R."/>
            <person name="Tsui H.-C.T."/>
            <person name="Winkler M.E."/>
        </authorList>
    </citation>
    <scope>NUCLEOTIDE SEQUENCE</scope>
</reference>
<feature type="non-terminal residue" evidence="2">
    <location>
        <position position="209"/>
    </location>
</feature>
<dbReference type="Pfam" id="PF01041">
    <property type="entry name" value="DegT_DnrJ_EryC1"/>
    <property type="match status" value="1"/>
</dbReference>
<gene>
    <name evidence="2" type="ORF">METZ01_LOCUS369617</name>
</gene>